<proteinExistence type="inferred from homology"/>
<evidence type="ECO:0000256" key="5">
    <source>
        <dbReference type="ARBA" id="ARBA00022967"/>
    </source>
</evidence>
<dbReference type="NCBIfam" id="TIGR01494">
    <property type="entry name" value="ATPase_P-type"/>
    <property type="match status" value="1"/>
</dbReference>
<dbReference type="InterPro" id="IPR036412">
    <property type="entry name" value="HAD-like_sf"/>
</dbReference>
<dbReference type="SUPFAM" id="SSF81653">
    <property type="entry name" value="Calcium ATPase, transduction domain A"/>
    <property type="match status" value="1"/>
</dbReference>
<evidence type="ECO:0000256" key="3">
    <source>
        <dbReference type="ARBA" id="ARBA00022692"/>
    </source>
</evidence>
<keyword evidence="5" id="KW-1278">Translocase</keyword>
<dbReference type="GO" id="GO:0016887">
    <property type="term" value="F:ATP hydrolysis activity"/>
    <property type="evidence" value="ECO:0007669"/>
    <property type="project" value="InterPro"/>
</dbReference>
<dbReference type="NCBIfam" id="TIGR01512">
    <property type="entry name" value="ATPase-IB2_Cd"/>
    <property type="match status" value="1"/>
</dbReference>
<dbReference type="FunFam" id="2.70.150.10:FF:000002">
    <property type="entry name" value="Copper-transporting ATPase 1, putative"/>
    <property type="match status" value="1"/>
</dbReference>
<keyword evidence="14" id="KW-1185">Reference proteome</keyword>
<evidence type="ECO:0000256" key="10">
    <source>
        <dbReference type="RuleBase" id="RU362081"/>
    </source>
</evidence>
<keyword evidence="7 10" id="KW-0472">Membrane</keyword>
<feature type="region of interest" description="Disordered" evidence="11">
    <location>
        <begin position="1"/>
        <end position="33"/>
    </location>
</feature>
<dbReference type="PROSITE" id="PS00154">
    <property type="entry name" value="ATPASE_E1_E2"/>
    <property type="match status" value="1"/>
</dbReference>
<dbReference type="InterPro" id="IPR023299">
    <property type="entry name" value="ATPase_P-typ_cyto_dom_N"/>
</dbReference>
<dbReference type="SFLD" id="SFLDG00002">
    <property type="entry name" value="C1.7:_P-type_atpase_like"/>
    <property type="match status" value="1"/>
</dbReference>
<dbReference type="InterPro" id="IPR059000">
    <property type="entry name" value="ATPase_P-type_domA"/>
</dbReference>
<keyword evidence="3 10" id="KW-0812">Transmembrane</keyword>
<feature type="transmembrane region" description="Helical" evidence="10">
    <location>
        <begin position="284"/>
        <end position="303"/>
    </location>
</feature>
<keyword evidence="13" id="KW-0378">Hydrolase</keyword>
<comment type="catalytic activity">
    <reaction evidence="9">
        <text>Zn(2+)(in) + ATP + H2O = Zn(2+)(out) + ADP + phosphate + H(+)</text>
        <dbReference type="Rhea" id="RHEA:20621"/>
        <dbReference type="ChEBI" id="CHEBI:15377"/>
        <dbReference type="ChEBI" id="CHEBI:15378"/>
        <dbReference type="ChEBI" id="CHEBI:29105"/>
        <dbReference type="ChEBI" id="CHEBI:30616"/>
        <dbReference type="ChEBI" id="CHEBI:43474"/>
        <dbReference type="ChEBI" id="CHEBI:456216"/>
        <dbReference type="EC" id="7.2.2.12"/>
    </reaction>
</comment>
<reference evidence="13 14" key="1">
    <citation type="submission" date="2019-02" db="EMBL/GenBank/DDBJ databases">
        <title>Deep-cultivation of Planctomycetes and their phenomic and genomic characterization uncovers novel biology.</title>
        <authorList>
            <person name="Wiegand S."/>
            <person name="Jogler M."/>
            <person name="Boedeker C."/>
            <person name="Pinto D."/>
            <person name="Vollmers J."/>
            <person name="Rivas-Marin E."/>
            <person name="Kohn T."/>
            <person name="Peeters S.H."/>
            <person name="Heuer A."/>
            <person name="Rast P."/>
            <person name="Oberbeckmann S."/>
            <person name="Bunk B."/>
            <person name="Jeske O."/>
            <person name="Meyerdierks A."/>
            <person name="Storesund J.E."/>
            <person name="Kallscheuer N."/>
            <person name="Luecker S."/>
            <person name="Lage O.M."/>
            <person name="Pohl T."/>
            <person name="Merkel B.J."/>
            <person name="Hornburger P."/>
            <person name="Mueller R.-W."/>
            <person name="Bruemmer F."/>
            <person name="Labrenz M."/>
            <person name="Spormann A.M."/>
            <person name="Op den Camp H."/>
            <person name="Overmann J."/>
            <person name="Amann R."/>
            <person name="Jetten M.S.M."/>
            <person name="Mascher T."/>
            <person name="Medema M.H."/>
            <person name="Devos D.P."/>
            <person name="Kaster A.-K."/>
            <person name="Ovreas L."/>
            <person name="Rohde M."/>
            <person name="Galperin M.Y."/>
            <person name="Jogler C."/>
        </authorList>
    </citation>
    <scope>NUCLEOTIDE SEQUENCE [LARGE SCALE GENOMIC DNA]</scope>
    <source>
        <strain evidence="13 14">KS4</strain>
    </source>
</reference>
<dbReference type="Gene3D" id="3.40.1110.10">
    <property type="entry name" value="Calcium-transporting ATPase, cytoplasmic domain N"/>
    <property type="match status" value="1"/>
</dbReference>
<dbReference type="GO" id="GO:0016463">
    <property type="term" value="F:P-type zinc transporter activity"/>
    <property type="evidence" value="ECO:0007669"/>
    <property type="project" value="UniProtKB-EC"/>
</dbReference>
<dbReference type="PANTHER" id="PTHR48085:SF5">
    <property type="entry name" value="CADMIUM_ZINC-TRANSPORTING ATPASE HMA4-RELATED"/>
    <property type="match status" value="1"/>
</dbReference>
<dbReference type="OrthoDB" id="211392at2"/>
<feature type="compositionally biased region" description="Basic and acidic residues" evidence="11">
    <location>
        <begin position="12"/>
        <end position="33"/>
    </location>
</feature>
<feature type="transmembrane region" description="Helical" evidence="10">
    <location>
        <begin position="616"/>
        <end position="636"/>
    </location>
</feature>
<organism evidence="13 14">
    <name type="scientific">Poriferisphaera corsica</name>
    <dbReference type="NCBI Taxonomy" id="2528020"/>
    <lineage>
        <taxon>Bacteria</taxon>
        <taxon>Pseudomonadati</taxon>
        <taxon>Planctomycetota</taxon>
        <taxon>Phycisphaerae</taxon>
        <taxon>Phycisphaerales</taxon>
        <taxon>Phycisphaeraceae</taxon>
        <taxon>Poriferisphaera</taxon>
    </lineage>
</organism>
<dbReference type="SFLD" id="SFLDS00003">
    <property type="entry name" value="Haloacid_Dehalogenase"/>
    <property type="match status" value="1"/>
</dbReference>
<dbReference type="PRINTS" id="PR00119">
    <property type="entry name" value="CATATPASE"/>
</dbReference>
<evidence type="ECO:0000256" key="9">
    <source>
        <dbReference type="ARBA" id="ARBA00047308"/>
    </source>
</evidence>
<accession>A0A517YT50</accession>
<dbReference type="Proteomes" id="UP000317369">
    <property type="component" value="Chromosome"/>
</dbReference>
<evidence type="ECO:0000256" key="2">
    <source>
        <dbReference type="ARBA" id="ARBA00006024"/>
    </source>
</evidence>
<dbReference type="Gene3D" id="2.70.150.10">
    <property type="entry name" value="Calcium-transporting ATPase, cytoplasmic transduction domain A"/>
    <property type="match status" value="1"/>
</dbReference>
<keyword evidence="10" id="KW-0067">ATP-binding</keyword>
<dbReference type="PANTHER" id="PTHR48085">
    <property type="entry name" value="CADMIUM/ZINC-TRANSPORTING ATPASE HMA2-RELATED"/>
    <property type="match status" value="1"/>
</dbReference>
<dbReference type="GO" id="GO:0046872">
    <property type="term" value="F:metal ion binding"/>
    <property type="evidence" value="ECO:0007669"/>
    <property type="project" value="UniProtKB-KW"/>
</dbReference>
<feature type="transmembrane region" description="Helical" evidence="10">
    <location>
        <begin position="43"/>
        <end position="61"/>
    </location>
</feature>
<dbReference type="InterPro" id="IPR023298">
    <property type="entry name" value="ATPase_P-typ_TM_dom_sf"/>
</dbReference>
<evidence type="ECO:0000256" key="11">
    <source>
        <dbReference type="SAM" id="MobiDB-lite"/>
    </source>
</evidence>
<feature type="domain" description="P-type ATPase A" evidence="12">
    <location>
        <begin position="167"/>
        <end position="267"/>
    </location>
</feature>
<evidence type="ECO:0000313" key="13">
    <source>
        <dbReference type="EMBL" id="QDU33413.1"/>
    </source>
</evidence>
<dbReference type="RefSeq" id="WP_145076428.1">
    <property type="nucleotide sequence ID" value="NZ_CP036425.1"/>
</dbReference>
<dbReference type="InterPro" id="IPR044492">
    <property type="entry name" value="P_typ_ATPase_HD_dom"/>
</dbReference>
<dbReference type="InterPro" id="IPR051014">
    <property type="entry name" value="Cation_Transport_ATPase_IB"/>
</dbReference>
<name>A0A517YT50_9BACT</name>
<dbReference type="GO" id="GO:0005886">
    <property type="term" value="C:plasma membrane"/>
    <property type="evidence" value="ECO:0007669"/>
    <property type="project" value="UniProtKB-SubCell"/>
</dbReference>
<dbReference type="InterPro" id="IPR023214">
    <property type="entry name" value="HAD_sf"/>
</dbReference>
<dbReference type="AlphaFoldDB" id="A0A517YT50"/>
<dbReference type="SUPFAM" id="SSF81665">
    <property type="entry name" value="Calcium ATPase, transmembrane domain M"/>
    <property type="match status" value="1"/>
</dbReference>
<dbReference type="InterPro" id="IPR001757">
    <property type="entry name" value="P_typ_ATPase"/>
</dbReference>
<feature type="transmembrane region" description="Helical" evidence="10">
    <location>
        <begin position="67"/>
        <end position="87"/>
    </location>
</feature>
<dbReference type="EC" id="7.2.2.12" evidence="8"/>
<feature type="transmembrane region" description="Helical" evidence="10">
    <location>
        <begin position="309"/>
        <end position="333"/>
    </location>
</feature>
<dbReference type="InterPro" id="IPR018303">
    <property type="entry name" value="ATPase_P-typ_P_site"/>
</dbReference>
<gene>
    <name evidence="13" type="primary">cadA_1</name>
    <name evidence="13" type="ORF">KS4_14590</name>
</gene>
<dbReference type="InterPro" id="IPR027256">
    <property type="entry name" value="P-typ_ATPase_IB"/>
</dbReference>
<dbReference type="SFLD" id="SFLDF00027">
    <property type="entry name" value="p-type_atpase"/>
    <property type="match status" value="1"/>
</dbReference>
<evidence type="ECO:0000256" key="1">
    <source>
        <dbReference type="ARBA" id="ARBA00004370"/>
    </source>
</evidence>
<dbReference type="EMBL" id="CP036425">
    <property type="protein sequence ID" value="QDU33413.1"/>
    <property type="molecule type" value="Genomic_DNA"/>
</dbReference>
<evidence type="ECO:0000313" key="14">
    <source>
        <dbReference type="Proteomes" id="UP000317369"/>
    </source>
</evidence>
<comment type="similarity">
    <text evidence="2 10">Belongs to the cation transport ATPase (P-type) (TC 3.A.3) family. Type IB subfamily.</text>
</comment>
<dbReference type="NCBIfam" id="TIGR01525">
    <property type="entry name" value="ATPase-IB_hvy"/>
    <property type="match status" value="1"/>
</dbReference>
<dbReference type="GO" id="GO:0005524">
    <property type="term" value="F:ATP binding"/>
    <property type="evidence" value="ECO:0007669"/>
    <property type="project" value="UniProtKB-UniRule"/>
</dbReference>
<keyword evidence="10" id="KW-0547">Nucleotide-binding</keyword>
<comment type="subcellular location">
    <subcellularLocation>
        <location evidence="10">Cell membrane</location>
    </subcellularLocation>
    <subcellularLocation>
        <location evidence="1">Membrane</location>
    </subcellularLocation>
</comment>
<dbReference type="Pfam" id="PF00122">
    <property type="entry name" value="E1-E2_ATPase"/>
    <property type="match status" value="1"/>
</dbReference>
<dbReference type="SUPFAM" id="SSF56784">
    <property type="entry name" value="HAD-like"/>
    <property type="match status" value="1"/>
</dbReference>
<keyword evidence="4 10" id="KW-0479">Metal-binding</keyword>
<dbReference type="KEGG" id="pcor:KS4_14590"/>
<dbReference type="InterPro" id="IPR008250">
    <property type="entry name" value="ATPase_P-typ_transduc_dom_A_sf"/>
</dbReference>
<evidence type="ECO:0000256" key="8">
    <source>
        <dbReference type="ARBA" id="ARBA00039097"/>
    </source>
</evidence>
<evidence type="ECO:0000256" key="6">
    <source>
        <dbReference type="ARBA" id="ARBA00022989"/>
    </source>
</evidence>
<evidence type="ECO:0000256" key="4">
    <source>
        <dbReference type="ARBA" id="ARBA00022723"/>
    </source>
</evidence>
<keyword evidence="10" id="KW-1003">Cell membrane</keyword>
<evidence type="ECO:0000259" key="12">
    <source>
        <dbReference type="Pfam" id="PF00122"/>
    </source>
</evidence>
<dbReference type="Pfam" id="PF00702">
    <property type="entry name" value="Hydrolase"/>
    <property type="match status" value="1"/>
</dbReference>
<keyword evidence="6 10" id="KW-1133">Transmembrane helix</keyword>
<protein>
    <recommendedName>
        <fullName evidence="8">P-type Zn(2+) transporter</fullName>
        <ecNumber evidence="8">7.2.2.12</ecNumber>
    </recommendedName>
</protein>
<dbReference type="Gene3D" id="3.40.50.1000">
    <property type="entry name" value="HAD superfamily/HAD-like"/>
    <property type="match status" value="1"/>
</dbReference>
<evidence type="ECO:0000256" key="7">
    <source>
        <dbReference type="ARBA" id="ARBA00023136"/>
    </source>
</evidence>
<sequence length="698" mass="74285">MAQVAGAQMDLEEAHGQDHGHDHDHEHHHPVESEQKIDFKIKLVLVGGMMLITAAVARYVFDTQIQSDILAAIAAVVLGGPIVIDAFKAMITGKCPHDHGIEGCDHDHDHEGGAHMEELVALAIIAAFARYEYLECGAVAFFMLIASFIEHRTAVGAQQQIEALIRITPTRARRLLEGGGEEEIDAAKLEPGDMVIVRPGDKIPGDGTIQKGNSAINQANITGESVPVEKSVGDEAFSGTINETGVLHIEITRAGKDSTLGRVQDLITQASATKPVVVRMLDRYAGYYTPVVLMIAAIVWFFTQDLDTCITLLLIACPCAIILAAPTAMVAALSSASRLGVYVKTVSDLEIARFVSAIVFDKTGTLTVGELNVTKLNPAEGISGGDLLQTCAAAEIGSKHPVAKAVVRMSTKAQLDLPEAINFEEVTGRGVKAEINGHQVLVGREAFLEDEGIDSTGLDMQSSEGMSLLFVARDGKIMGWVGLEDKVRAGASVVMDELEEFGVKRRVMITGDRRSPALRVAQELHLTDFESEALPGDKLELVKMLKSKGHTVAVIGDGVNDGPALAAGDVSIAMGAAGSDVAIHTATIALMNNNLNRIPFLLNLSKKTVTVIRQNLLGTLLYILAMVAALFGLGIVTPLVAAIAHGVSSIIVVFNSARLVREGENVVDHEPVESSAPAKRKRGIERVEKTAPVQAVTA</sequence>